<keyword evidence="2" id="KW-1185">Reference proteome</keyword>
<evidence type="ECO:0000313" key="1">
    <source>
        <dbReference type="EMBL" id="MDA2807346.1"/>
    </source>
</evidence>
<sequence length="131" mass="14619">MTHENDDAPEHREFTLDEVHALMPEVVERAGELVTLRADMAELAADLRIAGDSAFGGRAELKGMEARFSELQSWFPDNGIEVKGLAPILLDFPAMLDGASVRLCWLEGETALGWYHRSELGFFGRRPLPEH</sequence>
<name>A0ABT4TRP1_9ACTN</name>
<proteinExistence type="predicted"/>
<accession>A0ABT4TRP1</accession>
<dbReference type="EMBL" id="JAQFWP010000052">
    <property type="protein sequence ID" value="MDA2807346.1"/>
    <property type="molecule type" value="Genomic_DNA"/>
</dbReference>
<dbReference type="Pfam" id="PF09969">
    <property type="entry name" value="DUF2203"/>
    <property type="match status" value="1"/>
</dbReference>
<reference evidence="1" key="1">
    <citation type="submission" date="2023-01" db="EMBL/GenBank/DDBJ databases">
        <title>Draft genome sequence of Nocardiopsis sp. LSu2-4 isolated from halophytes.</title>
        <authorList>
            <person name="Duangmal K."/>
            <person name="Chantavorakit T."/>
        </authorList>
    </citation>
    <scope>NUCLEOTIDE SEQUENCE</scope>
    <source>
        <strain evidence="1">LSu2-4</strain>
    </source>
</reference>
<dbReference type="RefSeq" id="WP_270679975.1">
    <property type="nucleotide sequence ID" value="NZ_JAQFWP010000052.1"/>
</dbReference>
<gene>
    <name evidence="1" type="ORF">O4U47_22760</name>
</gene>
<evidence type="ECO:0000313" key="2">
    <source>
        <dbReference type="Proteomes" id="UP001165685"/>
    </source>
</evidence>
<dbReference type="Proteomes" id="UP001165685">
    <property type="component" value="Unassembled WGS sequence"/>
</dbReference>
<dbReference type="PIRSF" id="PIRSF016498">
    <property type="entry name" value="UCP016498"/>
    <property type="match status" value="1"/>
</dbReference>
<organism evidence="1 2">
    <name type="scientific">Nocardiopsis suaedae</name>
    <dbReference type="NCBI Taxonomy" id="3018444"/>
    <lineage>
        <taxon>Bacteria</taxon>
        <taxon>Bacillati</taxon>
        <taxon>Actinomycetota</taxon>
        <taxon>Actinomycetes</taxon>
        <taxon>Streptosporangiales</taxon>
        <taxon>Nocardiopsidaceae</taxon>
        <taxon>Nocardiopsis</taxon>
    </lineage>
</organism>
<dbReference type="InterPro" id="IPR018699">
    <property type="entry name" value="DUF2203"/>
</dbReference>
<protein>
    <submittedName>
        <fullName evidence="1">DUF2203 domain-containing protein</fullName>
    </submittedName>
</protein>
<comment type="caution">
    <text evidence="1">The sequence shown here is derived from an EMBL/GenBank/DDBJ whole genome shotgun (WGS) entry which is preliminary data.</text>
</comment>